<name>A0AAN4Z480_9BILA</name>
<comment type="caution">
    <text evidence="1">The sequence shown here is derived from an EMBL/GenBank/DDBJ whole genome shotgun (WGS) entry which is preliminary data.</text>
</comment>
<accession>A0AAN4Z480</accession>
<sequence>IILFKASDNERIGALKFNVNPAHFCEKHVATRLILNVDRPSIGTPVPLDLTNQSINRNVPSKPKITLSQNERMNRASKRRIESNIVMEIEVPEMVVVNGCNKRKTKYQRSDINEPSVSNNMIPDKCSNTRHGTVMGTNVIFHSIYILR</sequence>
<reference evidence="2" key="1">
    <citation type="submission" date="2022-10" db="EMBL/GenBank/DDBJ databases">
        <title>Genome assembly of Pristionchus species.</title>
        <authorList>
            <person name="Yoshida K."/>
            <person name="Sommer R.J."/>
        </authorList>
    </citation>
    <scope>NUCLEOTIDE SEQUENCE [LARGE SCALE GENOMIC DNA]</scope>
    <source>
        <strain evidence="2">RS5460</strain>
    </source>
</reference>
<gene>
    <name evidence="1" type="ORF">PMAYCL1PPCAC_01165</name>
</gene>
<organism evidence="1 2">
    <name type="scientific">Pristionchus mayeri</name>
    <dbReference type="NCBI Taxonomy" id="1317129"/>
    <lineage>
        <taxon>Eukaryota</taxon>
        <taxon>Metazoa</taxon>
        <taxon>Ecdysozoa</taxon>
        <taxon>Nematoda</taxon>
        <taxon>Chromadorea</taxon>
        <taxon>Rhabditida</taxon>
        <taxon>Rhabditina</taxon>
        <taxon>Diplogasteromorpha</taxon>
        <taxon>Diplogasteroidea</taxon>
        <taxon>Neodiplogasteridae</taxon>
        <taxon>Pristionchus</taxon>
    </lineage>
</organism>
<proteinExistence type="predicted"/>
<feature type="non-terminal residue" evidence="1">
    <location>
        <position position="1"/>
    </location>
</feature>
<keyword evidence="2" id="KW-1185">Reference proteome</keyword>
<evidence type="ECO:0000313" key="1">
    <source>
        <dbReference type="EMBL" id="GMR30970.1"/>
    </source>
</evidence>
<dbReference type="EMBL" id="BTRK01000001">
    <property type="protein sequence ID" value="GMR30970.1"/>
    <property type="molecule type" value="Genomic_DNA"/>
</dbReference>
<evidence type="ECO:0000313" key="2">
    <source>
        <dbReference type="Proteomes" id="UP001328107"/>
    </source>
</evidence>
<dbReference type="Proteomes" id="UP001328107">
    <property type="component" value="Unassembled WGS sequence"/>
</dbReference>
<protein>
    <submittedName>
        <fullName evidence="1">Uncharacterized protein</fullName>
    </submittedName>
</protein>
<feature type="non-terminal residue" evidence="1">
    <location>
        <position position="148"/>
    </location>
</feature>
<dbReference type="AlphaFoldDB" id="A0AAN4Z480"/>